<evidence type="ECO:0000259" key="1">
    <source>
        <dbReference type="PROSITE" id="PS50994"/>
    </source>
</evidence>
<dbReference type="GO" id="GO:0015074">
    <property type="term" value="P:DNA integration"/>
    <property type="evidence" value="ECO:0007669"/>
    <property type="project" value="InterPro"/>
</dbReference>
<feature type="non-terminal residue" evidence="2">
    <location>
        <position position="1"/>
    </location>
</feature>
<sequence length="98" mass="11179">DGCLVGKQARNVFTKSLPLRSANVLEVVHSDVCGPFDVESLGGNRYFITFVDKYSRKMWIYLIQSKDETFDVFKRFKALVENQSSRRIKILRTDGGGD</sequence>
<dbReference type="SUPFAM" id="SSF53098">
    <property type="entry name" value="Ribonuclease H-like"/>
    <property type="match status" value="1"/>
</dbReference>
<reference evidence="2 3" key="2">
    <citation type="journal article" date="2017" name="Front. Plant Sci.">
        <title>Gene Classification and Mining of Molecular Markers Useful in Red Clover (Trifolium pratense) Breeding.</title>
        <authorList>
            <person name="Istvanek J."/>
            <person name="Dluhosova J."/>
            <person name="Dluhos P."/>
            <person name="Patkova L."/>
            <person name="Nedelnik J."/>
            <person name="Repkova J."/>
        </authorList>
    </citation>
    <scope>NUCLEOTIDE SEQUENCE [LARGE SCALE GENOMIC DNA]</scope>
    <source>
        <strain evidence="3">cv. Tatra</strain>
        <tissue evidence="2">Young leaves</tissue>
    </source>
</reference>
<name>A0A2K3K5Y0_TRIPR</name>
<proteinExistence type="predicted"/>
<dbReference type="PANTHER" id="PTHR42648:SF28">
    <property type="entry name" value="TRANSPOSON-ENCODED PROTEIN WITH RIBONUCLEASE H-LIKE AND RETROVIRUS ZINC FINGER-LIKE DOMAINS"/>
    <property type="match status" value="1"/>
</dbReference>
<dbReference type="Proteomes" id="UP000236291">
    <property type="component" value="Unassembled WGS sequence"/>
</dbReference>
<evidence type="ECO:0000313" key="3">
    <source>
        <dbReference type="Proteomes" id="UP000236291"/>
    </source>
</evidence>
<dbReference type="AlphaFoldDB" id="A0A2K3K5Y0"/>
<accession>A0A2K3K5Y0</accession>
<dbReference type="EMBL" id="ASHM01143009">
    <property type="protein sequence ID" value="PNX61682.1"/>
    <property type="molecule type" value="Genomic_DNA"/>
</dbReference>
<dbReference type="InterPro" id="IPR001584">
    <property type="entry name" value="Integrase_cat-core"/>
</dbReference>
<gene>
    <name evidence="2" type="ORF">L195_g060779</name>
</gene>
<dbReference type="InterPro" id="IPR039537">
    <property type="entry name" value="Retrotran_Ty1/copia-like"/>
</dbReference>
<dbReference type="STRING" id="57577.A0A2K3K5Y0"/>
<reference evidence="2 3" key="1">
    <citation type="journal article" date="2014" name="Am. J. Bot.">
        <title>Genome assembly and annotation for red clover (Trifolium pratense; Fabaceae).</title>
        <authorList>
            <person name="Istvanek J."/>
            <person name="Jaros M."/>
            <person name="Krenek A."/>
            <person name="Repkova J."/>
        </authorList>
    </citation>
    <scope>NUCLEOTIDE SEQUENCE [LARGE SCALE GENOMIC DNA]</scope>
    <source>
        <strain evidence="3">cv. Tatra</strain>
        <tissue evidence="2">Young leaves</tissue>
    </source>
</reference>
<dbReference type="Gene3D" id="3.30.420.10">
    <property type="entry name" value="Ribonuclease H-like superfamily/Ribonuclease H"/>
    <property type="match status" value="1"/>
</dbReference>
<dbReference type="PROSITE" id="PS50994">
    <property type="entry name" value="INTEGRASE"/>
    <property type="match status" value="1"/>
</dbReference>
<organism evidence="2 3">
    <name type="scientific">Trifolium pratense</name>
    <name type="common">Red clover</name>
    <dbReference type="NCBI Taxonomy" id="57577"/>
    <lineage>
        <taxon>Eukaryota</taxon>
        <taxon>Viridiplantae</taxon>
        <taxon>Streptophyta</taxon>
        <taxon>Embryophyta</taxon>
        <taxon>Tracheophyta</taxon>
        <taxon>Spermatophyta</taxon>
        <taxon>Magnoliopsida</taxon>
        <taxon>eudicotyledons</taxon>
        <taxon>Gunneridae</taxon>
        <taxon>Pentapetalae</taxon>
        <taxon>rosids</taxon>
        <taxon>fabids</taxon>
        <taxon>Fabales</taxon>
        <taxon>Fabaceae</taxon>
        <taxon>Papilionoideae</taxon>
        <taxon>50 kb inversion clade</taxon>
        <taxon>NPAAA clade</taxon>
        <taxon>Hologalegina</taxon>
        <taxon>IRL clade</taxon>
        <taxon>Trifolieae</taxon>
        <taxon>Trifolium</taxon>
    </lineage>
</organism>
<dbReference type="InterPro" id="IPR036397">
    <property type="entry name" value="RNaseH_sf"/>
</dbReference>
<dbReference type="PANTHER" id="PTHR42648">
    <property type="entry name" value="TRANSPOSASE, PUTATIVE-RELATED"/>
    <property type="match status" value="1"/>
</dbReference>
<dbReference type="InterPro" id="IPR012337">
    <property type="entry name" value="RNaseH-like_sf"/>
</dbReference>
<dbReference type="GO" id="GO:0003676">
    <property type="term" value="F:nucleic acid binding"/>
    <property type="evidence" value="ECO:0007669"/>
    <property type="project" value="InterPro"/>
</dbReference>
<evidence type="ECO:0000313" key="2">
    <source>
        <dbReference type="EMBL" id="PNX61682.1"/>
    </source>
</evidence>
<comment type="caution">
    <text evidence="2">The sequence shown here is derived from an EMBL/GenBank/DDBJ whole genome shotgun (WGS) entry which is preliminary data.</text>
</comment>
<protein>
    <submittedName>
        <fullName evidence="2">Putative gag-pol polyprotein</fullName>
    </submittedName>
</protein>
<feature type="domain" description="Integrase catalytic" evidence="1">
    <location>
        <begin position="14"/>
        <end position="98"/>
    </location>
</feature>